<dbReference type="VEuPathDB" id="FungiDB:sscle_09g074630"/>
<evidence type="ECO:0000313" key="2">
    <source>
        <dbReference type="EMBL" id="APA12693.1"/>
    </source>
</evidence>
<feature type="compositionally biased region" description="Basic and acidic residues" evidence="1">
    <location>
        <begin position="174"/>
        <end position="190"/>
    </location>
</feature>
<name>A0A1D9QDK0_SCLS1</name>
<dbReference type="EMBL" id="CP017822">
    <property type="protein sequence ID" value="APA12693.1"/>
    <property type="molecule type" value="Genomic_DNA"/>
</dbReference>
<dbReference type="OrthoDB" id="3563787at2759"/>
<evidence type="ECO:0000313" key="3">
    <source>
        <dbReference type="Proteomes" id="UP000177798"/>
    </source>
</evidence>
<dbReference type="Proteomes" id="UP000177798">
    <property type="component" value="Chromosome 9"/>
</dbReference>
<organism evidence="2 3">
    <name type="scientific">Sclerotinia sclerotiorum (strain ATCC 18683 / 1980 / Ss-1)</name>
    <name type="common">White mold</name>
    <name type="synonym">Whetzelinia sclerotiorum</name>
    <dbReference type="NCBI Taxonomy" id="665079"/>
    <lineage>
        <taxon>Eukaryota</taxon>
        <taxon>Fungi</taxon>
        <taxon>Dikarya</taxon>
        <taxon>Ascomycota</taxon>
        <taxon>Pezizomycotina</taxon>
        <taxon>Leotiomycetes</taxon>
        <taxon>Helotiales</taxon>
        <taxon>Sclerotiniaceae</taxon>
        <taxon>Sclerotinia</taxon>
    </lineage>
</organism>
<reference evidence="3" key="1">
    <citation type="journal article" date="2017" name="Genome Biol. Evol.">
        <title>The complete genome sequence of the phytopathogenic fungus Sclerotinia sclerotiorum reveals insights into the genome architecture of broad host range pathogens.</title>
        <authorList>
            <person name="Derbyshire M."/>
            <person name="Denton-Giles M."/>
            <person name="Hegedus D."/>
            <person name="Seifbarghy S."/>
            <person name="Rollins J."/>
            <person name="van Kan J."/>
            <person name="Seidl M.F."/>
            <person name="Faino L."/>
            <person name="Mbengue M."/>
            <person name="Navaud O."/>
            <person name="Raffaele S."/>
            <person name="Hammond-Kosack K."/>
            <person name="Heard S."/>
            <person name="Oliver R."/>
        </authorList>
    </citation>
    <scope>NUCLEOTIDE SEQUENCE [LARGE SCALE GENOMIC DNA]</scope>
    <source>
        <strain evidence="3">ATCC 18683 / 1980 / Ss-1</strain>
    </source>
</reference>
<protein>
    <submittedName>
        <fullName evidence="2">Uncharacterized protein</fullName>
    </submittedName>
</protein>
<dbReference type="AlphaFoldDB" id="A0A1D9QDK0"/>
<proteinExistence type="predicted"/>
<accession>A0A1D9QDK0</accession>
<evidence type="ECO:0000256" key="1">
    <source>
        <dbReference type="SAM" id="MobiDB-lite"/>
    </source>
</evidence>
<sequence length="339" mass="38671">MSWIKTSASRRLWEDAQASLEYSSTRFWEYMFKEVLFNGPYWHNPSQQAYTPRTGERRRCDSFIERYDNLEKKWETIMFHEAKLDSASAAEITLCEKQVYNACAAFLDYFPERDSVFALTTWGTKGRLWVVNRGTKHLIPRFLGPEVFSAHYIEASSTAAMYLKKSLRSLHNWKDSSSDTKARDRARTEGGETEGEWPEGEWPGGGWLEGARSIGARSEGAGPEGVEPGGAGPCRPATSYQGQGSRESTVDYSQKTNSSVGQVAPAFVGTWYYEEKKNHVYYKFRIPDSGKEIKTKASQWKAAYQEGIPCLMYTREETGRQYYVWELGATKAPITRGYR</sequence>
<gene>
    <name evidence="2" type="ORF">sscle_09g074630</name>
</gene>
<feature type="region of interest" description="Disordered" evidence="1">
    <location>
        <begin position="174"/>
        <end position="246"/>
    </location>
</feature>